<protein>
    <submittedName>
        <fullName evidence="7">GTPase-activating protein AGD14</fullName>
    </submittedName>
</protein>
<dbReference type="GO" id="GO:0008270">
    <property type="term" value="F:zinc ion binding"/>
    <property type="evidence" value="ECO:0007669"/>
    <property type="project" value="UniProtKB-KW"/>
</dbReference>
<dbReference type="PANTHER" id="PTHR46085">
    <property type="entry name" value="ARFGAP/RECO-RELATED"/>
    <property type="match status" value="1"/>
</dbReference>
<dbReference type="PROSITE" id="PS50115">
    <property type="entry name" value="ARFGAP"/>
    <property type="match status" value="1"/>
</dbReference>
<dbReference type="SUPFAM" id="SSF57863">
    <property type="entry name" value="ArfGap/RecO-like zinc finger"/>
    <property type="match status" value="1"/>
</dbReference>
<evidence type="ECO:0000313" key="7">
    <source>
        <dbReference type="EMBL" id="AVD53647.1"/>
    </source>
</evidence>
<accession>A0A510AB71</accession>
<dbReference type="InterPro" id="IPR037278">
    <property type="entry name" value="ARFGAP/RecO"/>
</dbReference>
<dbReference type="CDD" id="cd08838">
    <property type="entry name" value="ArfGap_AGFG"/>
    <property type="match status" value="1"/>
</dbReference>
<keyword evidence="2 4" id="KW-0863">Zinc-finger</keyword>
<dbReference type="InterPro" id="IPR038508">
    <property type="entry name" value="ArfGAP_dom_sf"/>
</dbReference>
<feature type="compositionally biased region" description="Basic and acidic residues" evidence="5">
    <location>
        <begin position="246"/>
        <end position="256"/>
    </location>
</feature>
<dbReference type="SMART" id="SM00105">
    <property type="entry name" value="ArfGap"/>
    <property type="match status" value="1"/>
</dbReference>
<dbReference type="FunFam" id="1.10.220.150:FF:000005">
    <property type="entry name" value="Arf-GAP domain and FG repeat-containing protein 1"/>
    <property type="match status" value="1"/>
</dbReference>
<dbReference type="AlphaFoldDB" id="A0A510AB71"/>
<dbReference type="PANTHER" id="PTHR46085:SF3">
    <property type="entry name" value="ARF GTPASE ACTIVATING PROTEIN"/>
    <property type="match status" value="1"/>
</dbReference>
<feature type="compositionally biased region" description="Polar residues" evidence="5">
    <location>
        <begin position="206"/>
        <end position="215"/>
    </location>
</feature>
<name>A0A510AB71_9LILI</name>
<feature type="compositionally biased region" description="Low complexity" evidence="5">
    <location>
        <begin position="318"/>
        <end position="331"/>
    </location>
</feature>
<dbReference type="Gene3D" id="1.10.220.150">
    <property type="entry name" value="Arf GTPase activating protein"/>
    <property type="match status" value="1"/>
</dbReference>
<dbReference type="InterPro" id="IPR001164">
    <property type="entry name" value="ArfGAP_dom"/>
</dbReference>
<keyword evidence="3" id="KW-0862">Zinc</keyword>
<proteinExistence type="evidence at transcript level"/>
<feature type="compositionally biased region" description="Polar residues" evidence="5">
    <location>
        <begin position="295"/>
        <end position="304"/>
    </location>
</feature>
<feature type="region of interest" description="Disordered" evidence="5">
    <location>
        <begin position="429"/>
        <end position="457"/>
    </location>
</feature>
<dbReference type="EMBL" id="KY434115">
    <property type="protein sequence ID" value="AVD53647.1"/>
    <property type="molecule type" value="mRNA"/>
</dbReference>
<feature type="compositionally biased region" description="Basic and acidic residues" evidence="5">
    <location>
        <begin position="193"/>
        <end position="204"/>
    </location>
</feature>
<dbReference type="GO" id="GO:0005096">
    <property type="term" value="F:GTPase activator activity"/>
    <property type="evidence" value="ECO:0007669"/>
    <property type="project" value="InterPro"/>
</dbReference>
<dbReference type="Pfam" id="PF01412">
    <property type="entry name" value="ArfGap"/>
    <property type="match status" value="1"/>
</dbReference>
<evidence type="ECO:0000256" key="1">
    <source>
        <dbReference type="ARBA" id="ARBA00022723"/>
    </source>
</evidence>
<evidence type="ECO:0000259" key="6">
    <source>
        <dbReference type="PROSITE" id="PS50115"/>
    </source>
</evidence>
<organism evidence="7">
    <name type="scientific">Lilium pumilum</name>
    <dbReference type="NCBI Taxonomy" id="82327"/>
    <lineage>
        <taxon>Eukaryota</taxon>
        <taxon>Viridiplantae</taxon>
        <taxon>Streptophyta</taxon>
        <taxon>Embryophyta</taxon>
        <taxon>Tracheophyta</taxon>
        <taxon>Spermatophyta</taxon>
        <taxon>Magnoliopsida</taxon>
        <taxon>Liliopsida</taxon>
        <taxon>Liliales</taxon>
        <taxon>Liliaceae</taxon>
        <taxon>Lilium</taxon>
    </lineage>
</organism>
<evidence type="ECO:0000256" key="4">
    <source>
        <dbReference type="PROSITE-ProRule" id="PRU00288"/>
    </source>
</evidence>
<evidence type="ECO:0000256" key="2">
    <source>
        <dbReference type="ARBA" id="ARBA00022771"/>
    </source>
</evidence>
<evidence type="ECO:0000256" key="3">
    <source>
        <dbReference type="ARBA" id="ARBA00022833"/>
    </source>
</evidence>
<feature type="compositionally biased region" description="Polar residues" evidence="5">
    <location>
        <begin position="264"/>
        <end position="282"/>
    </location>
</feature>
<feature type="compositionally biased region" description="Low complexity" evidence="5">
    <location>
        <begin position="283"/>
        <end position="294"/>
    </location>
</feature>
<reference evidence="7" key="1">
    <citation type="submission" date="2017-01" db="EMBL/GenBank/DDBJ databases">
        <title>Cloning,Characterization and Expression Analysis of an ArfGAP Gene from lily(Lilium pumilum DC.).</title>
        <authorList>
            <person name="Tian Z."/>
            <person name="Wang W."/>
            <person name="Zhou Y."/>
        </authorList>
    </citation>
    <scope>NUCLEOTIDE SEQUENCE</scope>
</reference>
<feature type="compositionally biased region" description="Polar residues" evidence="5">
    <location>
        <begin position="429"/>
        <end position="445"/>
    </location>
</feature>
<feature type="compositionally biased region" description="Basic and acidic residues" evidence="5">
    <location>
        <begin position="223"/>
        <end position="235"/>
    </location>
</feature>
<feature type="region of interest" description="Disordered" evidence="5">
    <location>
        <begin position="148"/>
        <end position="362"/>
    </location>
</feature>
<dbReference type="InterPro" id="IPR044820">
    <property type="entry name" value="AGD14-like"/>
</dbReference>
<dbReference type="PRINTS" id="PR00405">
    <property type="entry name" value="REVINTRACTNG"/>
</dbReference>
<keyword evidence="1" id="KW-0479">Metal-binding</keyword>
<feature type="region of interest" description="Disordered" evidence="5">
    <location>
        <begin position="617"/>
        <end position="640"/>
    </location>
</feature>
<feature type="domain" description="Arf-GAP" evidence="6">
    <location>
        <begin position="12"/>
        <end position="130"/>
    </location>
</feature>
<evidence type="ECO:0000256" key="5">
    <source>
        <dbReference type="SAM" id="MobiDB-lite"/>
    </source>
</evidence>
<sequence length="640" mass="69428">MANRMKEDEKNERIIRGLLKLPANRRCINCNNLGPQYVCTNFRTFICTNCSGIHREFTHRVKSISMAKFTTQEVIALQEGGNQRAKEIYFKEWDAQRQPAPDSSNIDRLREFIKHVYVVRKYTGERNPERLPPKVKLGDREDTGEIRKLDSYRGCSRSPPYDDRYSDRLGYGGRNGPRSPDVGEYKRSPGRFEVVDDRRRDDRFGNGNQNRSSEGSRFPDGVPKQEGRSPNHQKETNVSSPPIVRPVRDILGDETPKLQVGDSPKSNSTRIPENSAQTQRTLSSSSMGSSDGTSVQPKGLNSASLIDFSADPEPPVPAAAQQSVPQQTTSPLANGENWASFDITGQMKAPQVPANESTLESELGQLSALGTATVGMPVSPVSAGSKLPQQQPSLFPANTHPVAGAVNQPWDSSMAPNLQAEFIAPAGLSSQVAPRPPQETSSGLLSQPPAEAKPSGRKALPEDLFASLYQSAPTPAPGWQRSPYFGMGMQYPTGVLQTAATAPHPSNSSNPFDLTNETVSVQVPTFPSMASLQGALPNMAGPSALLRSSSFDNPSPRWVTAQQLSYPSAVSQSPYMMQQFSSNLPQQIPNMHPMMHQGVGGPGVAGTVYRTSSMDQNSAARYPHPGTLNSLGPTGGNPFG</sequence>